<keyword evidence="1" id="KW-0472">Membrane</keyword>
<dbReference type="GO" id="GO:0005886">
    <property type="term" value="C:plasma membrane"/>
    <property type="evidence" value="ECO:0007669"/>
    <property type="project" value="UniProtKB-ARBA"/>
</dbReference>
<gene>
    <name evidence="3" type="ORF">XM47_06435</name>
</gene>
<feature type="transmembrane region" description="Helical" evidence="1">
    <location>
        <begin position="117"/>
        <end position="139"/>
    </location>
</feature>
<comment type="caution">
    <text evidence="3">The sequence shown here is derived from an EMBL/GenBank/DDBJ whole genome shotgun (WGS) entry which is preliminary data.</text>
</comment>
<dbReference type="Proteomes" id="UP000037600">
    <property type="component" value="Unassembled WGS sequence"/>
</dbReference>
<dbReference type="STRING" id="1513271.XM47_06435"/>
<evidence type="ECO:0000256" key="1">
    <source>
        <dbReference type="SAM" id="Phobius"/>
    </source>
</evidence>
<protein>
    <recommendedName>
        <fullName evidence="2">VTT domain-containing protein</fullName>
    </recommendedName>
</protein>
<dbReference type="PANTHER" id="PTHR42709">
    <property type="entry name" value="ALKALINE PHOSPHATASE LIKE PROTEIN"/>
    <property type="match status" value="1"/>
</dbReference>
<feature type="transmembrane region" description="Helical" evidence="1">
    <location>
        <begin position="91"/>
        <end position="111"/>
    </location>
</feature>
<sequence>MIELIIVFIWAFLAASILPVSSEFAVFAHYNQYPEMLVYLFLVASTGNVLGSVVNWWLGKEFLRWQHKKWFPFKTKDLVKAEVWFNQYGKFSLLLAWLPIVGDLITLGAGIAKCRFVWFLLLVSISKAGRYAILLWGLAQV</sequence>
<accession>A0A0J8JNA2</accession>
<evidence type="ECO:0000313" key="3">
    <source>
        <dbReference type="EMBL" id="KMT66076.1"/>
    </source>
</evidence>
<reference evidence="3 4" key="1">
    <citation type="submission" date="2015-04" db="EMBL/GenBank/DDBJ databases">
        <title>Draft Genome Sequence of the Novel Agar-Digesting Marine Bacterium Q1.</title>
        <authorList>
            <person name="Li Y."/>
            <person name="Li D."/>
            <person name="Chen G."/>
            <person name="Du Z."/>
        </authorList>
    </citation>
    <scope>NUCLEOTIDE SEQUENCE [LARGE SCALE GENOMIC DNA]</scope>
    <source>
        <strain evidence="3 4">Q1</strain>
    </source>
</reference>
<dbReference type="OrthoDB" id="9814483at2"/>
<dbReference type="Pfam" id="PF09335">
    <property type="entry name" value="VTT_dom"/>
    <property type="match status" value="1"/>
</dbReference>
<dbReference type="PATRIC" id="fig|1513271.3.peg.1320"/>
<dbReference type="RefSeq" id="WP_048690885.1">
    <property type="nucleotide sequence ID" value="NZ_KQ130485.1"/>
</dbReference>
<dbReference type="InterPro" id="IPR051311">
    <property type="entry name" value="DedA_domain"/>
</dbReference>
<dbReference type="EMBL" id="LAZL01000007">
    <property type="protein sequence ID" value="KMT66076.1"/>
    <property type="molecule type" value="Genomic_DNA"/>
</dbReference>
<feature type="transmembrane region" description="Helical" evidence="1">
    <location>
        <begin position="38"/>
        <end position="58"/>
    </location>
</feature>
<keyword evidence="1" id="KW-1133">Transmembrane helix</keyword>
<feature type="domain" description="VTT" evidence="2">
    <location>
        <begin position="37"/>
        <end position="134"/>
    </location>
</feature>
<dbReference type="AlphaFoldDB" id="A0A0J8JNA2"/>
<organism evidence="3 4">
    <name type="scientific">Catenovulum maritimum</name>
    <dbReference type="NCBI Taxonomy" id="1513271"/>
    <lineage>
        <taxon>Bacteria</taxon>
        <taxon>Pseudomonadati</taxon>
        <taxon>Pseudomonadota</taxon>
        <taxon>Gammaproteobacteria</taxon>
        <taxon>Alteromonadales</taxon>
        <taxon>Alteromonadaceae</taxon>
        <taxon>Catenovulum</taxon>
    </lineage>
</organism>
<evidence type="ECO:0000259" key="2">
    <source>
        <dbReference type="Pfam" id="PF09335"/>
    </source>
</evidence>
<dbReference type="InterPro" id="IPR032816">
    <property type="entry name" value="VTT_dom"/>
</dbReference>
<keyword evidence="4" id="KW-1185">Reference proteome</keyword>
<keyword evidence="1" id="KW-0812">Transmembrane</keyword>
<name>A0A0J8JNA2_9ALTE</name>
<evidence type="ECO:0000313" key="4">
    <source>
        <dbReference type="Proteomes" id="UP000037600"/>
    </source>
</evidence>
<dbReference type="PANTHER" id="PTHR42709:SF4">
    <property type="entry name" value="INNER MEMBRANE PROTEIN YQAA"/>
    <property type="match status" value="1"/>
</dbReference>
<proteinExistence type="predicted"/>